<gene>
    <name evidence="1" type="ORF">LCGC14_0780000</name>
</gene>
<accession>A0A0F9SFT8</accession>
<evidence type="ECO:0000313" key="1">
    <source>
        <dbReference type="EMBL" id="KKN35811.1"/>
    </source>
</evidence>
<organism evidence="1">
    <name type="scientific">marine sediment metagenome</name>
    <dbReference type="NCBI Taxonomy" id="412755"/>
    <lineage>
        <taxon>unclassified sequences</taxon>
        <taxon>metagenomes</taxon>
        <taxon>ecological metagenomes</taxon>
    </lineage>
</organism>
<reference evidence="1" key="1">
    <citation type="journal article" date="2015" name="Nature">
        <title>Complex archaea that bridge the gap between prokaryotes and eukaryotes.</title>
        <authorList>
            <person name="Spang A."/>
            <person name="Saw J.H."/>
            <person name="Jorgensen S.L."/>
            <person name="Zaremba-Niedzwiedzka K."/>
            <person name="Martijn J."/>
            <person name="Lind A.E."/>
            <person name="van Eijk R."/>
            <person name="Schleper C."/>
            <person name="Guy L."/>
            <person name="Ettema T.J."/>
        </authorList>
    </citation>
    <scope>NUCLEOTIDE SEQUENCE</scope>
</reference>
<comment type="caution">
    <text evidence="1">The sequence shown here is derived from an EMBL/GenBank/DDBJ whole genome shotgun (WGS) entry which is preliminary data.</text>
</comment>
<name>A0A0F9SFT8_9ZZZZ</name>
<protein>
    <recommendedName>
        <fullName evidence="2">Transcription factor zinc-finger domain-containing protein</fullName>
    </recommendedName>
</protein>
<evidence type="ECO:0008006" key="2">
    <source>
        <dbReference type="Google" id="ProtNLM"/>
    </source>
</evidence>
<dbReference type="AlphaFoldDB" id="A0A0F9SFT8"/>
<proteinExistence type="predicted"/>
<dbReference type="EMBL" id="LAZR01002010">
    <property type="protein sequence ID" value="KKN35811.1"/>
    <property type="molecule type" value="Genomic_DNA"/>
</dbReference>
<sequence>MHTCPDCKAKVEAVWHAKKGFGFACECRSIWTNEPYPPMTT</sequence>